<evidence type="ECO:0000313" key="1">
    <source>
        <dbReference type="EMBL" id="AAU47972.1"/>
    </source>
</evidence>
<proteinExistence type="predicted"/>
<dbReference type="KEGG" id="bma:BMA2812"/>
<protein>
    <submittedName>
        <fullName evidence="1">Uncharacterized protein</fullName>
    </submittedName>
</protein>
<reference evidence="1 2" key="1">
    <citation type="journal article" date="2004" name="Proc. Natl. Acad. Sci. U.S.A.">
        <title>Structural flexibility in the Burkholderia mallei genome.</title>
        <authorList>
            <person name="Nierman W.C."/>
            <person name="DeShazer D."/>
            <person name="Kim H.S."/>
            <person name="Tettelin H."/>
            <person name="Nelson K.E."/>
            <person name="Feldblyum T."/>
            <person name="Ulrich R.L."/>
            <person name="Ronning C.M."/>
            <person name="Brinkac L.M."/>
            <person name="Daugherty S.C."/>
            <person name="Davidsen T.D."/>
            <person name="Deboy R.T."/>
            <person name="Dimitrov G."/>
            <person name="Dodson R.J."/>
            <person name="Durkin A.S."/>
            <person name="Gwinn M.L."/>
            <person name="Haft D.H."/>
            <person name="Khouri H."/>
            <person name="Kolonay J.F."/>
            <person name="Madupu R."/>
            <person name="Mohammoud Y."/>
            <person name="Nelson W.C."/>
            <person name="Radune D."/>
            <person name="Romero C.M."/>
            <person name="Sarria S."/>
            <person name="Selengut J."/>
            <person name="Shamblin C."/>
            <person name="Sullivan S.A."/>
            <person name="White O."/>
            <person name="Yu Y."/>
            <person name="Zafar N."/>
            <person name="Zhou L."/>
            <person name="Fraser C.M."/>
        </authorList>
    </citation>
    <scope>NUCLEOTIDE SEQUENCE [LARGE SCALE GENOMIC DNA]</scope>
    <source>
        <strain evidence="1 2">ATCC 23344</strain>
    </source>
</reference>
<keyword evidence="2" id="KW-1185">Reference proteome</keyword>
<organism evidence="1 2">
    <name type="scientific">Burkholderia mallei (strain ATCC 23344)</name>
    <dbReference type="NCBI Taxonomy" id="243160"/>
    <lineage>
        <taxon>Bacteria</taxon>
        <taxon>Pseudomonadati</taxon>
        <taxon>Pseudomonadota</taxon>
        <taxon>Betaproteobacteria</taxon>
        <taxon>Burkholderiales</taxon>
        <taxon>Burkholderiaceae</taxon>
        <taxon>Burkholderia</taxon>
        <taxon>pseudomallei group</taxon>
    </lineage>
</organism>
<sequence length="71" mass="7873">MRSGERRCERFGRDTRLTPFARRRCVDLGRAKPRAVLSCAAALFCRPGQSAVLCRPRRVAPPADSTIPDSS</sequence>
<name>A0A0H2WFV7_BURMA</name>
<dbReference type="AlphaFoldDB" id="A0A0H2WFV7"/>
<dbReference type="Proteomes" id="UP000006693">
    <property type="component" value="Chromosome 1"/>
</dbReference>
<evidence type="ECO:0000313" key="2">
    <source>
        <dbReference type="Proteomes" id="UP000006693"/>
    </source>
</evidence>
<gene>
    <name evidence="1" type="ordered locus">BMA2812</name>
</gene>
<dbReference type="EMBL" id="CP000010">
    <property type="protein sequence ID" value="AAU47972.1"/>
    <property type="molecule type" value="Genomic_DNA"/>
</dbReference>
<dbReference type="HOGENOM" id="CLU_2732239_0_0_4"/>
<accession>A0A0H2WFV7</accession>